<reference evidence="2 3" key="1">
    <citation type="submission" date="2018-10" db="EMBL/GenBank/DDBJ databases">
        <title>Sphingobacterium sp. M05W1-28.</title>
        <authorList>
            <person name="Cai H."/>
        </authorList>
    </citation>
    <scope>NUCLEOTIDE SEQUENCE [LARGE SCALE GENOMIC DNA]</scope>
    <source>
        <strain evidence="2 3">M05W1-28</strain>
    </source>
</reference>
<dbReference type="PANTHER" id="PTHR14136:SF17">
    <property type="entry name" value="BTB_POZ DOMAIN-CONTAINING PROTEIN KCTD9"/>
    <property type="match status" value="1"/>
</dbReference>
<proteinExistence type="predicted"/>
<sequence>MDVKILGNRIANARKSQNMSQAQLAGLLFISPQAVGKWERGESIPDFMTIHQLADIFAVGLDYFSDSTLVERGRELPKLTDYNADGILAGKSRDVEPSTEPERTLLTDFSGSALAGTDFVGVYAPKRKFLGSDLRNADFSNADLNGSSFKGSDLSGANFKETDLRGCKFSVNNLTGTSFNKTILTDTEFYASELNKANFTESSLINVKTTSTDLRKTVFENCSFKGATFKSCDMSGINLDGQIFIDVMFDRVALTGASFQGATFRNVSFRSTSTLTNRYYKTLQTIRFDGAMMDKLTFASLKGLGVDLSLVKTL</sequence>
<protein>
    <submittedName>
        <fullName evidence="2">Helix-turn-helix domain-containing protein</fullName>
    </submittedName>
</protein>
<dbReference type="Pfam" id="PF00805">
    <property type="entry name" value="Pentapeptide"/>
    <property type="match status" value="2"/>
</dbReference>
<dbReference type="Proteomes" id="UP000282423">
    <property type="component" value="Unassembled WGS sequence"/>
</dbReference>
<dbReference type="InterPro" id="IPR010982">
    <property type="entry name" value="Lambda_DNA-bd_dom_sf"/>
</dbReference>
<accession>A0A420VYD4</accession>
<dbReference type="PANTHER" id="PTHR14136">
    <property type="entry name" value="BTB_POZ DOMAIN-CONTAINING PROTEIN KCTD9"/>
    <property type="match status" value="1"/>
</dbReference>
<evidence type="ECO:0000313" key="2">
    <source>
        <dbReference type="EMBL" id="RKO71169.1"/>
    </source>
</evidence>
<evidence type="ECO:0000259" key="1">
    <source>
        <dbReference type="PROSITE" id="PS50943"/>
    </source>
</evidence>
<dbReference type="PROSITE" id="PS50943">
    <property type="entry name" value="HTH_CROC1"/>
    <property type="match status" value="1"/>
</dbReference>
<dbReference type="OrthoDB" id="9812495at2"/>
<dbReference type="AlphaFoldDB" id="A0A420VYD4"/>
<dbReference type="InterPro" id="IPR001646">
    <property type="entry name" value="5peptide_repeat"/>
</dbReference>
<dbReference type="SUPFAM" id="SSF47413">
    <property type="entry name" value="lambda repressor-like DNA-binding domains"/>
    <property type="match status" value="1"/>
</dbReference>
<comment type="caution">
    <text evidence="2">The sequence shown here is derived from an EMBL/GenBank/DDBJ whole genome shotgun (WGS) entry which is preliminary data.</text>
</comment>
<dbReference type="Pfam" id="PF13599">
    <property type="entry name" value="Pentapeptide_4"/>
    <property type="match status" value="1"/>
</dbReference>
<dbReference type="SMART" id="SM00530">
    <property type="entry name" value="HTH_XRE"/>
    <property type="match status" value="1"/>
</dbReference>
<dbReference type="EMBL" id="RBWS01000009">
    <property type="protein sequence ID" value="RKO71169.1"/>
    <property type="molecule type" value="Genomic_DNA"/>
</dbReference>
<dbReference type="GO" id="GO:0003677">
    <property type="term" value="F:DNA binding"/>
    <property type="evidence" value="ECO:0007669"/>
    <property type="project" value="InterPro"/>
</dbReference>
<dbReference type="Gene3D" id="2.160.20.80">
    <property type="entry name" value="E3 ubiquitin-protein ligase SopA"/>
    <property type="match status" value="2"/>
</dbReference>
<feature type="domain" description="HTH cro/C1-type" evidence="1">
    <location>
        <begin position="10"/>
        <end position="64"/>
    </location>
</feature>
<evidence type="ECO:0000313" key="3">
    <source>
        <dbReference type="Proteomes" id="UP000282423"/>
    </source>
</evidence>
<dbReference type="CDD" id="cd00093">
    <property type="entry name" value="HTH_XRE"/>
    <property type="match status" value="1"/>
</dbReference>
<dbReference type="InterPro" id="IPR001387">
    <property type="entry name" value="Cro/C1-type_HTH"/>
</dbReference>
<dbReference type="SUPFAM" id="SSF141571">
    <property type="entry name" value="Pentapeptide repeat-like"/>
    <property type="match status" value="1"/>
</dbReference>
<organism evidence="2 3">
    <name type="scientific">Sphingobacterium puteale</name>
    <dbReference type="NCBI Taxonomy" id="2420510"/>
    <lineage>
        <taxon>Bacteria</taxon>
        <taxon>Pseudomonadati</taxon>
        <taxon>Bacteroidota</taxon>
        <taxon>Sphingobacteriia</taxon>
        <taxon>Sphingobacteriales</taxon>
        <taxon>Sphingobacteriaceae</taxon>
        <taxon>Sphingobacterium</taxon>
    </lineage>
</organism>
<dbReference type="Gene3D" id="1.10.260.40">
    <property type="entry name" value="lambda repressor-like DNA-binding domains"/>
    <property type="match status" value="1"/>
</dbReference>
<name>A0A420VYD4_9SPHI</name>
<keyword evidence="3" id="KW-1185">Reference proteome</keyword>
<dbReference type="RefSeq" id="WP_121124716.1">
    <property type="nucleotide sequence ID" value="NZ_RBWS01000009.1"/>
</dbReference>
<gene>
    <name evidence="2" type="ORF">D7322_13525</name>
</gene>
<dbReference type="Pfam" id="PF01381">
    <property type="entry name" value="HTH_3"/>
    <property type="match status" value="1"/>
</dbReference>
<dbReference type="InterPro" id="IPR051082">
    <property type="entry name" value="Pentapeptide-BTB/POZ_domain"/>
</dbReference>